<evidence type="ECO:0000313" key="1">
    <source>
        <dbReference type="EMBL" id="KOS40642.1"/>
    </source>
</evidence>
<accession>A0A0M9WDH3</accession>
<dbReference type="GO" id="GO:0016740">
    <property type="term" value="F:transferase activity"/>
    <property type="evidence" value="ECO:0007669"/>
    <property type="project" value="InterPro"/>
</dbReference>
<dbReference type="AlphaFoldDB" id="A0A0M9WDH3"/>
<dbReference type="OrthoDB" id="4779096at2759"/>
<sequence>MIPANHRALFELDPHSSLELPVKQTLAKAGADLKYAAPIKRNVDSMESILSFAGNLWLKGYEINRSKVNGLQTGLKSVYSMYRMYGRLTIGITVT</sequence>
<dbReference type="Gene3D" id="3.40.366.10">
    <property type="entry name" value="Malonyl-Coenzyme A Acyl Carrier Protein, domain 2"/>
    <property type="match status" value="1"/>
</dbReference>
<dbReference type="InterPro" id="IPR001227">
    <property type="entry name" value="Ac_transferase_dom_sf"/>
</dbReference>
<proteinExistence type="predicted"/>
<gene>
    <name evidence="1" type="ORF">ACN38_g8513</name>
</gene>
<comment type="caution">
    <text evidence="1">The sequence shown here is derived from an EMBL/GenBank/DDBJ whole genome shotgun (WGS) entry which is preliminary data.</text>
</comment>
<organism evidence="1 2">
    <name type="scientific">Penicillium nordicum</name>
    <dbReference type="NCBI Taxonomy" id="229535"/>
    <lineage>
        <taxon>Eukaryota</taxon>
        <taxon>Fungi</taxon>
        <taxon>Dikarya</taxon>
        <taxon>Ascomycota</taxon>
        <taxon>Pezizomycotina</taxon>
        <taxon>Eurotiomycetes</taxon>
        <taxon>Eurotiomycetidae</taxon>
        <taxon>Eurotiales</taxon>
        <taxon>Aspergillaceae</taxon>
        <taxon>Penicillium</taxon>
    </lineage>
</organism>
<evidence type="ECO:0000313" key="2">
    <source>
        <dbReference type="Proteomes" id="UP000037696"/>
    </source>
</evidence>
<dbReference type="STRING" id="229535.A0A0M9WDH3"/>
<protein>
    <submittedName>
        <fullName evidence="1">Uncharacterized protein</fullName>
    </submittedName>
</protein>
<reference evidence="1 2" key="1">
    <citation type="submission" date="2015-08" db="EMBL/GenBank/DDBJ databases">
        <title>Genome sequencing of Penicillium nordicum.</title>
        <authorList>
            <person name="Nguyen H.D."/>
            <person name="Seifert K.A."/>
        </authorList>
    </citation>
    <scope>NUCLEOTIDE SEQUENCE [LARGE SCALE GENOMIC DNA]</scope>
    <source>
        <strain evidence="1 2">DAOMC 185683</strain>
    </source>
</reference>
<name>A0A0M9WDH3_9EURO</name>
<dbReference type="EMBL" id="LHQQ01000156">
    <property type="protein sequence ID" value="KOS40642.1"/>
    <property type="molecule type" value="Genomic_DNA"/>
</dbReference>
<keyword evidence="2" id="KW-1185">Reference proteome</keyword>
<dbReference type="Proteomes" id="UP000037696">
    <property type="component" value="Unassembled WGS sequence"/>
</dbReference>